<protein>
    <submittedName>
        <fullName evidence="1">Uncharacterized protein</fullName>
    </submittedName>
</protein>
<dbReference type="Proteomes" id="UP000324091">
    <property type="component" value="Chromosome 12"/>
</dbReference>
<dbReference type="EMBL" id="RHFK02000004">
    <property type="protein sequence ID" value="TWW77697.1"/>
    <property type="molecule type" value="Genomic_DNA"/>
</dbReference>
<dbReference type="AlphaFoldDB" id="A0A5C6PH28"/>
<reference evidence="1 2" key="1">
    <citation type="submission" date="2019-04" db="EMBL/GenBank/DDBJ databases">
        <title>Chromosome genome assembly for Takifugu flavidus.</title>
        <authorList>
            <person name="Xiao S."/>
        </authorList>
    </citation>
    <scope>NUCLEOTIDE SEQUENCE [LARGE SCALE GENOMIC DNA]</scope>
    <source>
        <strain evidence="1">HTHZ2018</strain>
        <tissue evidence="1">Muscle</tissue>
    </source>
</reference>
<evidence type="ECO:0000313" key="2">
    <source>
        <dbReference type="Proteomes" id="UP000324091"/>
    </source>
</evidence>
<proteinExistence type="predicted"/>
<evidence type="ECO:0000313" key="1">
    <source>
        <dbReference type="EMBL" id="TWW77697.1"/>
    </source>
</evidence>
<accession>A0A5C6PH28</accession>
<name>A0A5C6PH28_9TELE</name>
<organism evidence="1 2">
    <name type="scientific">Takifugu flavidus</name>
    <name type="common">sansaifugu</name>
    <dbReference type="NCBI Taxonomy" id="433684"/>
    <lineage>
        <taxon>Eukaryota</taxon>
        <taxon>Metazoa</taxon>
        <taxon>Chordata</taxon>
        <taxon>Craniata</taxon>
        <taxon>Vertebrata</taxon>
        <taxon>Euteleostomi</taxon>
        <taxon>Actinopterygii</taxon>
        <taxon>Neopterygii</taxon>
        <taxon>Teleostei</taxon>
        <taxon>Neoteleostei</taxon>
        <taxon>Acanthomorphata</taxon>
        <taxon>Eupercaria</taxon>
        <taxon>Tetraodontiformes</taxon>
        <taxon>Tetradontoidea</taxon>
        <taxon>Tetraodontidae</taxon>
        <taxon>Takifugu</taxon>
    </lineage>
</organism>
<comment type="caution">
    <text evidence="1">The sequence shown here is derived from an EMBL/GenBank/DDBJ whole genome shotgun (WGS) entry which is preliminary data.</text>
</comment>
<keyword evidence="2" id="KW-1185">Reference proteome</keyword>
<sequence>MSGTEGSRVYRGACVVVVGDRQADDRISKIKQTGLPGNRSEQQVRGGRALESHGERCGGSVCVSILEISFPYLTKLLQVPALVRFPPVAIGRLLFCPPHRVYRVCSRLSLLSTSARYHRVGSNLKCECVSELRL</sequence>
<gene>
    <name evidence="1" type="ORF">D4764_12G0010870</name>
</gene>